<dbReference type="AlphaFoldDB" id="A0A553HN38"/>
<comment type="caution">
    <text evidence="2">The sequence shown here is derived from an EMBL/GenBank/DDBJ whole genome shotgun (WGS) entry which is preliminary data.</text>
</comment>
<name>A0A553HN38_9PEZI</name>
<feature type="region of interest" description="Disordered" evidence="1">
    <location>
        <begin position="1"/>
        <end position="119"/>
    </location>
</feature>
<gene>
    <name evidence="2" type="ORF">FHL15_009805</name>
</gene>
<feature type="compositionally biased region" description="Basic and acidic residues" evidence="1">
    <location>
        <begin position="62"/>
        <end position="71"/>
    </location>
</feature>
<protein>
    <submittedName>
        <fullName evidence="2">Uncharacterized protein</fullName>
    </submittedName>
</protein>
<dbReference type="EMBL" id="VFLP01000069">
    <property type="protein sequence ID" value="TRX89368.1"/>
    <property type="molecule type" value="Genomic_DNA"/>
</dbReference>
<feature type="compositionally biased region" description="Basic and acidic residues" evidence="1">
    <location>
        <begin position="41"/>
        <end position="53"/>
    </location>
</feature>
<reference evidence="3" key="1">
    <citation type="submission" date="2019-06" db="EMBL/GenBank/DDBJ databases">
        <title>Draft genome sequence of the griseofulvin-producing fungus Xylaria cubensis strain G536.</title>
        <authorList>
            <person name="Mead M.E."/>
            <person name="Raja H.A."/>
            <person name="Steenwyk J.L."/>
            <person name="Knowles S.L."/>
            <person name="Oberlies N.H."/>
            <person name="Rokas A."/>
        </authorList>
    </citation>
    <scope>NUCLEOTIDE SEQUENCE [LARGE SCALE GENOMIC DNA]</scope>
    <source>
        <strain evidence="3">G536</strain>
    </source>
</reference>
<feature type="compositionally biased region" description="Polar residues" evidence="1">
    <location>
        <begin position="79"/>
        <end position="90"/>
    </location>
</feature>
<evidence type="ECO:0000256" key="1">
    <source>
        <dbReference type="SAM" id="MobiDB-lite"/>
    </source>
</evidence>
<proteinExistence type="predicted"/>
<dbReference type="OrthoDB" id="4772168at2759"/>
<dbReference type="Proteomes" id="UP000319160">
    <property type="component" value="Unassembled WGS sequence"/>
</dbReference>
<organism evidence="2 3">
    <name type="scientific">Xylaria flabelliformis</name>
    <dbReference type="NCBI Taxonomy" id="2512241"/>
    <lineage>
        <taxon>Eukaryota</taxon>
        <taxon>Fungi</taxon>
        <taxon>Dikarya</taxon>
        <taxon>Ascomycota</taxon>
        <taxon>Pezizomycotina</taxon>
        <taxon>Sordariomycetes</taxon>
        <taxon>Xylariomycetidae</taxon>
        <taxon>Xylariales</taxon>
        <taxon>Xylariaceae</taxon>
        <taxon>Xylaria</taxon>
    </lineage>
</organism>
<sequence>MVVLQSLSHHEHRIKKVDRRSTERQKSKAQPTQNRRSPRRTRSEPLKEAKHDQIPAPLVEMKNGENSRAIDRQIAIRSKINTKADQNSEPNLLPHDANQSHQSDISKEKARKAQTTKSVDRCRDINRNWEKRSTRNKRSLLEDEIPMIIECWQ</sequence>
<keyword evidence="3" id="KW-1185">Reference proteome</keyword>
<accession>A0A553HN38</accession>
<evidence type="ECO:0000313" key="2">
    <source>
        <dbReference type="EMBL" id="TRX89368.1"/>
    </source>
</evidence>
<evidence type="ECO:0000313" key="3">
    <source>
        <dbReference type="Proteomes" id="UP000319160"/>
    </source>
</evidence>